<dbReference type="Proteomes" id="UP001569963">
    <property type="component" value="Unassembled WGS sequence"/>
</dbReference>
<proteinExistence type="predicted"/>
<gene>
    <name evidence="2" type="ORF">SM611_13265</name>
</gene>
<reference evidence="2 3" key="1">
    <citation type="submission" date="2023-11" db="EMBL/GenBank/DDBJ databases">
        <title>Actinomadura monticuli sp. nov., isolated from volcanic ash.</title>
        <authorList>
            <person name="Lee S.D."/>
            <person name="Yang H."/>
            <person name="Kim I.S."/>
        </authorList>
    </citation>
    <scope>NUCLEOTIDE SEQUENCE [LARGE SCALE GENOMIC DNA]</scope>
    <source>
        <strain evidence="2 3">DLS-62</strain>
    </source>
</reference>
<dbReference type="RefSeq" id="WP_371949807.1">
    <property type="nucleotide sequence ID" value="NZ_JAXCEI010000005.1"/>
</dbReference>
<sequence length="124" mass="13496">MDFKIVMDGTMWIVADSPEPRLDFETKQPRITEDGQPMWQVRLLGMDGAGSVPLRVGMVGDPGVMQGQFVTPHNLTLHVIDRKGDSVLWWTADRLEAVGSPAAAENRTPGEGAAATRRPKGGDQ</sequence>
<evidence type="ECO:0000313" key="2">
    <source>
        <dbReference type="EMBL" id="MFA1539900.1"/>
    </source>
</evidence>
<evidence type="ECO:0000256" key="1">
    <source>
        <dbReference type="SAM" id="MobiDB-lite"/>
    </source>
</evidence>
<dbReference type="EMBL" id="JAXCEI010000005">
    <property type="protein sequence ID" value="MFA1539900.1"/>
    <property type="molecule type" value="Genomic_DNA"/>
</dbReference>
<evidence type="ECO:0000313" key="3">
    <source>
        <dbReference type="Proteomes" id="UP001569963"/>
    </source>
</evidence>
<protein>
    <submittedName>
        <fullName evidence="2">Uncharacterized protein</fullName>
    </submittedName>
</protein>
<keyword evidence="3" id="KW-1185">Reference proteome</keyword>
<accession>A0ABV4Q9R2</accession>
<organism evidence="2 3">
    <name type="scientific">Actinomadura monticuli</name>
    <dbReference type="NCBI Taxonomy" id="3097367"/>
    <lineage>
        <taxon>Bacteria</taxon>
        <taxon>Bacillati</taxon>
        <taxon>Actinomycetota</taxon>
        <taxon>Actinomycetes</taxon>
        <taxon>Streptosporangiales</taxon>
        <taxon>Thermomonosporaceae</taxon>
        <taxon>Actinomadura</taxon>
    </lineage>
</organism>
<name>A0ABV4Q9R2_9ACTN</name>
<comment type="caution">
    <text evidence="2">The sequence shown here is derived from an EMBL/GenBank/DDBJ whole genome shotgun (WGS) entry which is preliminary data.</text>
</comment>
<feature type="region of interest" description="Disordered" evidence="1">
    <location>
        <begin position="99"/>
        <end position="124"/>
    </location>
</feature>